<reference evidence="1 2" key="1">
    <citation type="submission" date="2014-07" db="EMBL/GenBank/DDBJ databases">
        <title>Draft Genome Sequence of Gephyronic Acid Producer, Cystobacter violaceus Strain Cb vi76.</title>
        <authorList>
            <person name="Stevens D.C."/>
            <person name="Young J."/>
            <person name="Carmichael R."/>
            <person name="Tan J."/>
            <person name="Taylor R.E."/>
        </authorList>
    </citation>
    <scope>NUCLEOTIDE SEQUENCE [LARGE SCALE GENOMIC DNA]</scope>
    <source>
        <strain evidence="1 2">Cb vi76</strain>
    </source>
</reference>
<dbReference type="SUPFAM" id="SSF48431">
    <property type="entry name" value="Lipovitellin-phosvitin complex, superhelical domain"/>
    <property type="match status" value="1"/>
</dbReference>
<evidence type="ECO:0000313" key="2">
    <source>
        <dbReference type="Proteomes" id="UP000028547"/>
    </source>
</evidence>
<sequence>MIGMVAGLGLAALGLVAWPWDDMTAGAPSSVTRGEPGTPHPGAPGCRFERQETAAFALESSATLDAAPSPRPEDHFRGLLSWVVVEEARQGHPALLRAALSSVVLEQALSGERVSAAELEDSPFYVRMDTTCRFAGIGFSPRWSGASRRLVTTLLQGFELVLPRDDSTHWEAEQRDAVGAYTAEYRRDTSSRGTTRIVRTKPRYHLDDTARRLGLRVQVLGARAEADLDSERGGWVRRMEGQETVRFHLPGEAPQGLALRFRLVREDARFVSVSDSVSPGEADFAEVFQADPQSPPPVDPALASLDPDAARARFLAFFLEGGKSAVFPAARFLAGWLRAHPRESALLLADLRRGAIDEVAHSALFLALELAGTEQSRQVLADALVSGDLSALDRSRAASALADHGEPSRRAADLLLTQVRASDSPMVANVSLLGLGSMARRTRPGDPLRAELHTALRGELERATGSNEELAVLDAIGNSGDDAFGAELDERLRTGQPALRGRAAEALGHLSPEVARPLLVSQLESESSARVSTAILRSLSKMAPGTELELTRDELALAGRRLASASSPEERAAVIDWVGRARGQLEARRVLAAHFPQEPNVHLQQRIGAFVTPRELREFMR</sequence>
<comment type="caution">
    <text evidence="1">The sequence shown here is derived from an EMBL/GenBank/DDBJ whole genome shotgun (WGS) entry which is preliminary data.</text>
</comment>
<gene>
    <name evidence="1" type="ORF">Q664_28185</name>
</gene>
<name>A0A084SPT6_9BACT</name>
<dbReference type="InterPro" id="IPR004155">
    <property type="entry name" value="PBS_lyase_HEAT"/>
</dbReference>
<dbReference type="EMBL" id="JPMI01000209">
    <property type="protein sequence ID" value="KFA90471.1"/>
    <property type="molecule type" value="Genomic_DNA"/>
</dbReference>
<accession>A0A084SPT6</accession>
<protein>
    <recommendedName>
        <fullName evidence="3">HEAT repeat domain-containing protein</fullName>
    </recommendedName>
</protein>
<evidence type="ECO:0000313" key="1">
    <source>
        <dbReference type="EMBL" id="KFA90471.1"/>
    </source>
</evidence>
<dbReference type="InterPro" id="IPR011030">
    <property type="entry name" value="Lipovitellin_superhlx_dom"/>
</dbReference>
<proteinExistence type="predicted"/>
<evidence type="ECO:0008006" key="3">
    <source>
        <dbReference type="Google" id="ProtNLM"/>
    </source>
</evidence>
<dbReference type="Proteomes" id="UP000028547">
    <property type="component" value="Unassembled WGS sequence"/>
</dbReference>
<dbReference type="AlphaFoldDB" id="A0A084SPT6"/>
<dbReference type="Gene3D" id="1.25.10.20">
    <property type="entry name" value="Vitellinogen, superhelical"/>
    <property type="match status" value="1"/>
</dbReference>
<dbReference type="SMART" id="SM00567">
    <property type="entry name" value="EZ_HEAT"/>
    <property type="match status" value="2"/>
</dbReference>
<organism evidence="1 2">
    <name type="scientific">Archangium violaceum Cb vi76</name>
    <dbReference type="NCBI Taxonomy" id="1406225"/>
    <lineage>
        <taxon>Bacteria</taxon>
        <taxon>Pseudomonadati</taxon>
        <taxon>Myxococcota</taxon>
        <taxon>Myxococcia</taxon>
        <taxon>Myxococcales</taxon>
        <taxon>Cystobacterineae</taxon>
        <taxon>Archangiaceae</taxon>
        <taxon>Archangium</taxon>
    </lineage>
</organism>